<sequence length="640" mass="72505">MPHVVIIGAGPTGLDLANKLKQKGIRDIIIYDPRAGDYVRPGYLNPDIFEQAEAGLKTSLHFNKKTSHIRDIEKKLYSHAISQHIPIEKKQFVRFPDEEKGIYIAHQNEQHELVEEFVPCEYVFDCTGSKRVLAHDINGKHERDNLAKPFVTSAVSQDVIIKNHLIAYLKIDDNLASKAKSPIPSQTTIFSGKTHLEIAEALEKLRAFGWTELTVPACHHTNFKENKNCFYIECPNNLPPEQKQAWLDTVLSLLTDTTIIQYEHMESKKGRSKPNFNIFTVNPQQLNCFTYHKPGSPHVVILGDAQIEPNFVLGHGIAGSFERIQTLVKGMVIINGKINYYDAEEYNTSVNGAIKTHQKEIINYYQMRKKDFRKGVYDAKIHYEAAITQTTNNVEKAIFIERLEEINARIAYYNALETLEKKIVNGKAQLSQNNCAGVLKELTDAKNAIAQSLGKLTDFEQKEATQILQQLILVFKTAGNQIFQQANYNLAIKAYQEALSLYTINGINKDEERLTLYSNLMLCYRKTGPLDKVLETFKEASFFLDNANDALKKKILFHVIKAIDENLNAPNLDNNKRSEHLSSFASLMKTHGEFIETHLADGLKVELGKLTDKLAEAYSSRLNDDSFTGSQRNIESSLNL</sequence>
<dbReference type="Gene3D" id="3.50.50.60">
    <property type="entry name" value="FAD/NAD(P)-binding domain"/>
    <property type="match status" value="1"/>
</dbReference>
<dbReference type="Gene3D" id="1.25.40.10">
    <property type="entry name" value="Tetratricopeptide repeat domain"/>
    <property type="match status" value="1"/>
</dbReference>
<name>A0A378I3H5_9GAMM</name>
<dbReference type="Proteomes" id="UP000254968">
    <property type="component" value="Unassembled WGS sequence"/>
</dbReference>
<dbReference type="RefSeq" id="WP_115303389.1">
    <property type="nucleotide sequence ID" value="NZ_CAAAHO010000002.1"/>
</dbReference>
<protein>
    <submittedName>
        <fullName evidence="1">Pyridine nucleotide-disulphide oxidoreductase</fullName>
    </submittedName>
</protein>
<dbReference type="SUPFAM" id="SSF48452">
    <property type="entry name" value="TPR-like"/>
    <property type="match status" value="1"/>
</dbReference>
<organism evidence="1 2">
    <name type="scientific">Legionella beliardensis</name>
    <dbReference type="NCBI Taxonomy" id="91822"/>
    <lineage>
        <taxon>Bacteria</taxon>
        <taxon>Pseudomonadati</taxon>
        <taxon>Pseudomonadota</taxon>
        <taxon>Gammaproteobacteria</taxon>
        <taxon>Legionellales</taxon>
        <taxon>Legionellaceae</taxon>
        <taxon>Legionella</taxon>
    </lineage>
</organism>
<dbReference type="OrthoDB" id="5636482at2"/>
<proteinExistence type="predicted"/>
<evidence type="ECO:0000313" key="2">
    <source>
        <dbReference type="Proteomes" id="UP000254968"/>
    </source>
</evidence>
<reference evidence="1 2" key="1">
    <citation type="submission" date="2018-06" db="EMBL/GenBank/DDBJ databases">
        <authorList>
            <consortium name="Pathogen Informatics"/>
            <person name="Doyle S."/>
        </authorList>
    </citation>
    <scope>NUCLEOTIDE SEQUENCE [LARGE SCALE GENOMIC DNA]</scope>
    <source>
        <strain evidence="1 2">NCTC13315</strain>
    </source>
</reference>
<dbReference type="EMBL" id="UGNV01000001">
    <property type="protein sequence ID" value="STX29718.1"/>
    <property type="molecule type" value="Genomic_DNA"/>
</dbReference>
<dbReference type="InterPro" id="IPR036188">
    <property type="entry name" value="FAD/NAD-bd_sf"/>
</dbReference>
<evidence type="ECO:0000313" key="1">
    <source>
        <dbReference type="EMBL" id="STX29718.1"/>
    </source>
</evidence>
<dbReference type="AlphaFoldDB" id="A0A378I3H5"/>
<accession>A0A378I3H5</accession>
<dbReference type="InterPro" id="IPR011990">
    <property type="entry name" value="TPR-like_helical_dom_sf"/>
</dbReference>
<gene>
    <name evidence="1" type="ORF">NCTC13315_02270</name>
</gene>
<keyword evidence="2" id="KW-1185">Reference proteome</keyword>
<dbReference type="SUPFAM" id="SSF51905">
    <property type="entry name" value="FAD/NAD(P)-binding domain"/>
    <property type="match status" value="1"/>
</dbReference>